<keyword evidence="3 6" id="KW-0812">Transmembrane</keyword>
<dbReference type="HOGENOM" id="CLU_1270025_0_0_6"/>
<evidence type="ECO:0000256" key="4">
    <source>
        <dbReference type="ARBA" id="ARBA00022989"/>
    </source>
</evidence>
<evidence type="ECO:0000256" key="5">
    <source>
        <dbReference type="ARBA" id="ARBA00023136"/>
    </source>
</evidence>
<feature type="transmembrane region" description="Helical" evidence="6">
    <location>
        <begin position="30"/>
        <end position="51"/>
    </location>
</feature>
<evidence type="ECO:0000313" key="8">
    <source>
        <dbReference type="EMBL" id="AIA54778.1"/>
    </source>
</evidence>
<evidence type="ECO:0000259" key="7">
    <source>
        <dbReference type="Pfam" id="PF02656"/>
    </source>
</evidence>
<evidence type="ECO:0000256" key="1">
    <source>
        <dbReference type="ARBA" id="ARBA00004651"/>
    </source>
</evidence>
<proteinExistence type="predicted"/>
<reference evidence="8 9" key="1">
    <citation type="journal article" date="2009" name="J. Bacteriol.">
        <title>Draft genome sequence of the extremely acidophilic bacterium Acidithiobacillus caldus ATCC 51756 reveals metabolic versatility in the genus Acidithiobacillus.</title>
        <authorList>
            <person name="Valdes J."/>
            <person name="Quatrini R."/>
            <person name="Hallberg K."/>
            <person name="Dopson M."/>
            <person name="Valenzuela P.D."/>
            <person name="Holmes D.S."/>
        </authorList>
    </citation>
    <scope>NUCLEOTIDE SEQUENCE [LARGE SCALE GENOMIC DNA]</scope>
    <source>
        <strain evidence="9">ATCC 51756 / DSM 8584 / KU</strain>
    </source>
</reference>
<keyword evidence="5 6" id="KW-0472">Membrane</keyword>
<keyword evidence="2" id="KW-1003">Cell membrane</keyword>
<dbReference type="InterPro" id="IPR003807">
    <property type="entry name" value="DUF202"/>
</dbReference>
<feature type="transmembrane region" description="Helical" evidence="6">
    <location>
        <begin position="159"/>
        <end position="180"/>
    </location>
</feature>
<accession>A0A059ZTK0</accession>
<dbReference type="PANTHER" id="PTHR34187:SF2">
    <property type="entry name" value="DUF202 DOMAIN-CONTAINING PROTEIN"/>
    <property type="match status" value="1"/>
</dbReference>
<name>A0A059ZTK0_ACICK</name>
<dbReference type="PANTHER" id="PTHR34187">
    <property type="entry name" value="FGR18P"/>
    <property type="match status" value="1"/>
</dbReference>
<organism evidence="8 9">
    <name type="scientific">Acidithiobacillus caldus (strain ATCC 51756 / DSM 8584 / KU)</name>
    <dbReference type="NCBI Taxonomy" id="637389"/>
    <lineage>
        <taxon>Bacteria</taxon>
        <taxon>Pseudomonadati</taxon>
        <taxon>Pseudomonadota</taxon>
        <taxon>Acidithiobacillia</taxon>
        <taxon>Acidithiobacillales</taxon>
        <taxon>Acidithiobacillaceae</taxon>
        <taxon>Acidithiobacillus</taxon>
    </lineage>
</organism>
<evidence type="ECO:0000313" key="9">
    <source>
        <dbReference type="Proteomes" id="UP000005522"/>
    </source>
</evidence>
<keyword evidence="4 6" id="KW-1133">Transmembrane helix</keyword>
<feature type="domain" description="DUF202" evidence="7">
    <location>
        <begin position="104"/>
        <end position="180"/>
    </location>
</feature>
<comment type="subcellular location">
    <subcellularLocation>
        <location evidence="1">Cell membrane</location>
        <topology evidence="1">Multi-pass membrane protein</topology>
    </subcellularLocation>
</comment>
<feature type="transmembrane region" description="Helical" evidence="6">
    <location>
        <begin position="192"/>
        <end position="214"/>
    </location>
</feature>
<dbReference type="AlphaFoldDB" id="A0A059ZTK0"/>
<evidence type="ECO:0000256" key="3">
    <source>
        <dbReference type="ARBA" id="ARBA00022692"/>
    </source>
</evidence>
<feature type="transmembrane region" description="Helical" evidence="6">
    <location>
        <begin position="116"/>
        <end position="138"/>
    </location>
</feature>
<evidence type="ECO:0000256" key="2">
    <source>
        <dbReference type="ARBA" id="ARBA00022475"/>
    </source>
</evidence>
<dbReference type="GeneID" id="92930934"/>
<gene>
    <name evidence="8" type="ORF">Acaty_c0902</name>
</gene>
<evidence type="ECO:0000256" key="6">
    <source>
        <dbReference type="SAM" id="Phobius"/>
    </source>
</evidence>
<dbReference type="Proteomes" id="UP000005522">
    <property type="component" value="Chromosome"/>
</dbReference>
<dbReference type="GO" id="GO:0005886">
    <property type="term" value="C:plasma membrane"/>
    <property type="evidence" value="ECO:0007669"/>
    <property type="project" value="UniProtKB-SubCell"/>
</dbReference>
<feature type="transmembrane region" description="Helical" evidence="6">
    <location>
        <begin position="63"/>
        <end position="83"/>
    </location>
</feature>
<dbReference type="RefSeq" id="WP_004871224.1">
    <property type="nucleotide sequence ID" value="NZ_CP005986.1"/>
</dbReference>
<dbReference type="InterPro" id="IPR052053">
    <property type="entry name" value="IM_YidH-like"/>
</dbReference>
<sequence>MLLLRRSLASVREPRLYLSMERSYLSLVKFLFIAFATGILAKKFTFLLLVLRLPSLLHFFDDLYTLLTWPSLLLLYAVFLLFASDLRYVDRGGVVAAREVEDPRVYCSAERTLLSWLRTGISIIVFGFVIEKFDFFLSKLAYILHRKIALASTFAGMDLFFIGLGMITLVCGFWSFFATLAQVEAGVYRPHFWIYGVYGLALLLTLLGMTRLLWILGFSA</sequence>
<dbReference type="KEGG" id="acz:Acaty_c0902"/>
<dbReference type="EMBL" id="CP005986">
    <property type="protein sequence ID" value="AIA54778.1"/>
    <property type="molecule type" value="Genomic_DNA"/>
</dbReference>
<dbReference type="Pfam" id="PF02656">
    <property type="entry name" value="DUF202"/>
    <property type="match status" value="1"/>
</dbReference>
<dbReference type="eggNOG" id="COG2149">
    <property type="taxonomic scope" value="Bacteria"/>
</dbReference>
<protein>
    <recommendedName>
        <fullName evidence="7">DUF202 domain-containing protein</fullName>
    </recommendedName>
</protein>